<dbReference type="Proteomes" id="UP000608890">
    <property type="component" value="Unassembled WGS sequence"/>
</dbReference>
<dbReference type="AlphaFoldDB" id="A0A917TNM8"/>
<keyword evidence="1" id="KW-0472">Membrane</keyword>
<keyword evidence="1" id="KW-0812">Transmembrane</keyword>
<name>A0A917TNM8_9ACTN</name>
<keyword evidence="3" id="KW-1185">Reference proteome</keyword>
<evidence type="ECO:0000313" key="3">
    <source>
        <dbReference type="Proteomes" id="UP000608890"/>
    </source>
</evidence>
<protein>
    <submittedName>
        <fullName evidence="2">Uncharacterized protein</fullName>
    </submittedName>
</protein>
<dbReference type="EMBL" id="BMNB01000003">
    <property type="protein sequence ID" value="GGM27563.1"/>
    <property type="molecule type" value="Genomic_DNA"/>
</dbReference>
<sequence length="66" mass="7675">MAERRLPYARTLAVLRVLAWPYQYPPLSWLVAFSNWVVASRRRFAVTLIVCWSATIAVIVWQVVRG</sequence>
<comment type="caution">
    <text evidence="2">The sequence shown here is derived from an EMBL/GenBank/DDBJ whole genome shotgun (WGS) entry which is preliminary data.</text>
</comment>
<keyword evidence="1" id="KW-1133">Transmembrane helix</keyword>
<proteinExistence type="predicted"/>
<evidence type="ECO:0000313" key="2">
    <source>
        <dbReference type="EMBL" id="GGM27563.1"/>
    </source>
</evidence>
<organism evidence="2 3">
    <name type="scientific">Micromonospora sonchi</name>
    <dbReference type="NCBI Taxonomy" id="1763543"/>
    <lineage>
        <taxon>Bacteria</taxon>
        <taxon>Bacillati</taxon>
        <taxon>Actinomycetota</taxon>
        <taxon>Actinomycetes</taxon>
        <taxon>Micromonosporales</taxon>
        <taxon>Micromonosporaceae</taxon>
        <taxon>Micromonospora</taxon>
    </lineage>
</organism>
<feature type="transmembrane region" description="Helical" evidence="1">
    <location>
        <begin position="44"/>
        <end position="64"/>
    </location>
</feature>
<reference evidence="2" key="2">
    <citation type="submission" date="2020-09" db="EMBL/GenBank/DDBJ databases">
        <authorList>
            <person name="Sun Q."/>
            <person name="Zhou Y."/>
        </authorList>
    </citation>
    <scope>NUCLEOTIDE SEQUENCE</scope>
    <source>
        <strain evidence="2">CGMCC 4.7312</strain>
    </source>
</reference>
<dbReference type="RefSeq" id="WP_189041088.1">
    <property type="nucleotide sequence ID" value="NZ_BMNB01000003.1"/>
</dbReference>
<reference evidence="2" key="1">
    <citation type="journal article" date="2014" name="Int. J. Syst. Evol. Microbiol.">
        <title>Complete genome sequence of Corynebacterium casei LMG S-19264T (=DSM 44701T), isolated from a smear-ripened cheese.</title>
        <authorList>
            <consortium name="US DOE Joint Genome Institute (JGI-PGF)"/>
            <person name="Walter F."/>
            <person name="Albersmeier A."/>
            <person name="Kalinowski J."/>
            <person name="Ruckert C."/>
        </authorList>
    </citation>
    <scope>NUCLEOTIDE SEQUENCE</scope>
    <source>
        <strain evidence="2">CGMCC 4.7312</strain>
    </source>
</reference>
<accession>A0A917TNM8</accession>
<evidence type="ECO:0000256" key="1">
    <source>
        <dbReference type="SAM" id="Phobius"/>
    </source>
</evidence>
<gene>
    <name evidence="2" type="ORF">GCM10011608_10470</name>
</gene>